<keyword evidence="10 13" id="KW-0503">Monooxygenase</keyword>
<evidence type="ECO:0000256" key="10">
    <source>
        <dbReference type="ARBA" id="ARBA00023033"/>
    </source>
</evidence>
<dbReference type="InterPro" id="IPR036396">
    <property type="entry name" value="Cyt_P450_sf"/>
</dbReference>
<dbReference type="PRINTS" id="PR00463">
    <property type="entry name" value="EP450I"/>
</dbReference>
<keyword evidence="4 12" id="KW-0349">Heme</keyword>
<dbReference type="Gene3D" id="1.10.630.10">
    <property type="entry name" value="Cytochrome P450"/>
    <property type="match status" value="1"/>
</dbReference>
<dbReference type="InterPro" id="IPR017972">
    <property type="entry name" value="Cyt_P450_CS"/>
</dbReference>
<evidence type="ECO:0000256" key="6">
    <source>
        <dbReference type="ARBA" id="ARBA00022723"/>
    </source>
</evidence>
<evidence type="ECO:0000256" key="14">
    <source>
        <dbReference type="SAM" id="Phobius"/>
    </source>
</evidence>
<feature type="transmembrane region" description="Helical" evidence="14">
    <location>
        <begin position="6"/>
        <end position="26"/>
    </location>
</feature>
<dbReference type="SUPFAM" id="SSF48264">
    <property type="entry name" value="Cytochrome P450"/>
    <property type="match status" value="1"/>
</dbReference>
<evidence type="ECO:0000313" key="16">
    <source>
        <dbReference type="RefSeq" id="XP_022719898.1"/>
    </source>
</evidence>
<comment type="cofactor">
    <cofactor evidence="1 12">
        <name>heme</name>
        <dbReference type="ChEBI" id="CHEBI:30413"/>
    </cofactor>
</comment>
<comment type="subcellular location">
    <subcellularLocation>
        <location evidence="2">Membrane</location>
        <topology evidence="2">Single-pass membrane protein</topology>
    </subcellularLocation>
</comment>
<evidence type="ECO:0000256" key="2">
    <source>
        <dbReference type="ARBA" id="ARBA00004167"/>
    </source>
</evidence>
<keyword evidence="6 12" id="KW-0479">Metal-binding</keyword>
<evidence type="ECO:0000256" key="11">
    <source>
        <dbReference type="ARBA" id="ARBA00023136"/>
    </source>
</evidence>
<reference evidence="16" key="1">
    <citation type="submission" date="2025-08" db="UniProtKB">
        <authorList>
            <consortium name="RefSeq"/>
        </authorList>
    </citation>
    <scope>IDENTIFICATION</scope>
    <source>
        <tissue evidence="16">Fruit stalk</tissue>
    </source>
</reference>
<dbReference type="Pfam" id="PF00067">
    <property type="entry name" value="p450"/>
    <property type="match status" value="1"/>
</dbReference>
<dbReference type="GeneID" id="111277750"/>
<dbReference type="PANTHER" id="PTHR24298:SF800">
    <property type="entry name" value="CYTOCHROME P450 89A2-RELATED"/>
    <property type="match status" value="1"/>
</dbReference>
<keyword evidence="5 14" id="KW-0812">Transmembrane</keyword>
<dbReference type="AlphaFoldDB" id="A0A6P5WVP3"/>
<evidence type="ECO:0000256" key="5">
    <source>
        <dbReference type="ARBA" id="ARBA00022692"/>
    </source>
</evidence>
<dbReference type="PANTHER" id="PTHR24298">
    <property type="entry name" value="FLAVONOID 3'-MONOOXYGENASE-RELATED"/>
    <property type="match status" value="1"/>
</dbReference>
<keyword evidence="15" id="KW-1185">Reference proteome</keyword>
<evidence type="ECO:0000256" key="8">
    <source>
        <dbReference type="ARBA" id="ARBA00023002"/>
    </source>
</evidence>
<dbReference type="InterPro" id="IPR002401">
    <property type="entry name" value="Cyt_P450_E_grp-I"/>
</dbReference>
<dbReference type="GO" id="GO:0016709">
    <property type="term" value="F:oxidoreductase activity, acting on paired donors, with incorporation or reduction of molecular oxygen, NAD(P)H as one donor, and incorporation of one atom of oxygen"/>
    <property type="evidence" value="ECO:0007669"/>
    <property type="project" value="TreeGrafter"/>
</dbReference>
<dbReference type="OrthoDB" id="982723at2759"/>
<sequence length="512" mass="58958">MAAWFVIFIISISISVLLILIFNYLFQTRKPSRNLPPGPLPLPIIGNLFLFRKSFNDFQCILKSLHAKFGPIITLHFGSRPAIFIADRFLAHQALVQNGAIFADRPPALDGREQVVITTALYGSTWRVLRRNLTAEMLQSSRVKSYSHARKLAVERLLKVLKIQSKSGDHPVQVMEQFQLSMFSLLVFMCFGDQLEEEKIKEISDVERKMMLSFSKVSMISIWPRVTKILFRKQWKKIFKLQEKSKHLIVPLILERKKAKEEKLSEGENQVSNINVSYVDTLLDLQLPEENRILSVEEILGLCSEFLNGGTENTSALLQWIMANLVKYPRIQEKLFMEIKGVMGDDDEMVKEDDLEKMPYLKAVILEGLRRHPPLRFLLPHAVTEDVVLNGYLMPRNGTVNFMIGDMGSDPKVWEDPMSFKPERFLCTDHNKDGKEFDITGSKEIKMIPFGAGRRICPGYALAILHLEYYVANLVWNFEWKAVDGDDVNMEEKHEFSVRMKHPLKALISPRF</sequence>
<dbReference type="KEGG" id="dzi:111277750"/>
<proteinExistence type="inferred from homology"/>
<feature type="binding site" description="axial binding residue" evidence="12">
    <location>
        <position position="457"/>
    </location>
    <ligand>
        <name>heme</name>
        <dbReference type="ChEBI" id="CHEBI:30413"/>
    </ligand>
    <ligandPart>
        <name>Fe</name>
        <dbReference type="ChEBI" id="CHEBI:18248"/>
    </ligandPart>
</feature>
<gene>
    <name evidence="16" type="primary">LOC111277750</name>
</gene>
<dbReference type="GO" id="GO:0020037">
    <property type="term" value="F:heme binding"/>
    <property type="evidence" value="ECO:0007669"/>
    <property type="project" value="InterPro"/>
</dbReference>
<organism evidence="15 16">
    <name type="scientific">Durio zibethinus</name>
    <name type="common">Durian</name>
    <dbReference type="NCBI Taxonomy" id="66656"/>
    <lineage>
        <taxon>Eukaryota</taxon>
        <taxon>Viridiplantae</taxon>
        <taxon>Streptophyta</taxon>
        <taxon>Embryophyta</taxon>
        <taxon>Tracheophyta</taxon>
        <taxon>Spermatophyta</taxon>
        <taxon>Magnoliopsida</taxon>
        <taxon>eudicotyledons</taxon>
        <taxon>Gunneridae</taxon>
        <taxon>Pentapetalae</taxon>
        <taxon>rosids</taxon>
        <taxon>malvids</taxon>
        <taxon>Malvales</taxon>
        <taxon>Malvaceae</taxon>
        <taxon>Helicteroideae</taxon>
        <taxon>Durio</taxon>
    </lineage>
</organism>
<name>A0A6P5WVP3_DURZI</name>
<dbReference type="InterPro" id="IPR001128">
    <property type="entry name" value="Cyt_P450"/>
</dbReference>
<dbReference type="CDD" id="cd11075">
    <property type="entry name" value="CYP77_89"/>
    <property type="match status" value="1"/>
</dbReference>
<evidence type="ECO:0000313" key="15">
    <source>
        <dbReference type="Proteomes" id="UP000515121"/>
    </source>
</evidence>
<evidence type="ECO:0000256" key="9">
    <source>
        <dbReference type="ARBA" id="ARBA00023004"/>
    </source>
</evidence>
<keyword evidence="7 14" id="KW-1133">Transmembrane helix</keyword>
<comment type="similarity">
    <text evidence="3 13">Belongs to the cytochrome P450 family.</text>
</comment>
<dbReference type="GO" id="GO:0005506">
    <property type="term" value="F:iron ion binding"/>
    <property type="evidence" value="ECO:0007669"/>
    <property type="project" value="InterPro"/>
</dbReference>
<evidence type="ECO:0000256" key="4">
    <source>
        <dbReference type="ARBA" id="ARBA00022617"/>
    </source>
</evidence>
<dbReference type="GO" id="GO:0016020">
    <property type="term" value="C:membrane"/>
    <property type="evidence" value="ECO:0007669"/>
    <property type="project" value="UniProtKB-SubCell"/>
</dbReference>
<accession>A0A6P5WVP3</accession>
<dbReference type="PROSITE" id="PS00086">
    <property type="entry name" value="CYTOCHROME_P450"/>
    <property type="match status" value="1"/>
</dbReference>
<dbReference type="Proteomes" id="UP000515121">
    <property type="component" value="Unplaced"/>
</dbReference>
<evidence type="ECO:0000256" key="13">
    <source>
        <dbReference type="RuleBase" id="RU000461"/>
    </source>
</evidence>
<evidence type="ECO:0000256" key="1">
    <source>
        <dbReference type="ARBA" id="ARBA00001971"/>
    </source>
</evidence>
<evidence type="ECO:0000256" key="3">
    <source>
        <dbReference type="ARBA" id="ARBA00010617"/>
    </source>
</evidence>
<dbReference type="PRINTS" id="PR00385">
    <property type="entry name" value="P450"/>
</dbReference>
<dbReference type="RefSeq" id="XP_022719898.1">
    <property type="nucleotide sequence ID" value="XM_022864163.1"/>
</dbReference>
<keyword evidence="8 13" id="KW-0560">Oxidoreductase</keyword>
<dbReference type="InterPro" id="IPR051103">
    <property type="entry name" value="Plant_metabolite_P450s"/>
</dbReference>
<keyword evidence="9 12" id="KW-0408">Iron</keyword>
<evidence type="ECO:0000256" key="7">
    <source>
        <dbReference type="ARBA" id="ARBA00022989"/>
    </source>
</evidence>
<protein>
    <submittedName>
        <fullName evidence="16">Cytochrome P450 89A2-like</fullName>
    </submittedName>
</protein>
<dbReference type="FunFam" id="1.10.630.10:FF:000012">
    <property type="entry name" value="Cytochrome P450 family protein"/>
    <property type="match status" value="1"/>
</dbReference>
<evidence type="ECO:0000256" key="12">
    <source>
        <dbReference type="PIRSR" id="PIRSR602401-1"/>
    </source>
</evidence>
<keyword evidence="11 14" id="KW-0472">Membrane</keyword>